<organism evidence="3 4">
    <name type="scientific">Botryotinia convoluta</name>
    <dbReference type="NCBI Taxonomy" id="54673"/>
    <lineage>
        <taxon>Eukaryota</taxon>
        <taxon>Fungi</taxon>
        <taxon>Dikarya</taxon>
        <taxon>Ascomycota</taxon>
        <taxon>Pezizomycotina</taxon>
        <taxon>Leotiomycetes</taxon>
        <taxon>Helotiales</taxon>
        <taxon>Sclerotiniaceae</taxon>
        <taxon>Botryotinia</taxon>
    </lineage>
</organism>
<sequence>MPPINIIWHCKARIPISSSPQNSTVPPPSDNWHCSKHLEHIPNASEKFWDTFVNIILWTIIGFTIIFCVVTILALIAKCVGDCEENQEQENNVMAESEQLLAEKERQKDIINTEYQPLLTKIQQPMDYTKGEYKPLTKKSG</sequence>
<evidence type="ECO:0000313" key="4">
    <source>
        <dbReference type="Proteomes" id="UP000297527"/>
    </source>
</evidence>
<evidence type="ECO:0000256" key="2">
    <source>
        <dbReference type="SAM" id="Phobius"/>
    </source>
</evidence>
<reference evidence="3 4" key="1">
    <citation type="submission" date="2017-12" db="EMBL/GenBank/DDBJ databases">
        <title>Comparative genomics of Botrytis spp.</title>
        <authorList>
            <person name="Valero-Jimenez C.A."/>
            <person name="Tapia P."/>
            <person name="Veloso J."/>
            <person name="Silva-Moreno E."/>
            <person name="Staats M."/>
            <person name="Valdes J.H."/>
            <person name="Van Kan J.A.L."/>
        </authorList>
    </citation>
    <scope>NUCLEOTIDE SEQUENCE [LARGE SCALE GENOMIC DNA]</scope>
    <source>
        <strain evidence="3 4">MUCL11595</strain>
    </source>
</reference>
<keyword evidence="2" id="KW-0812">Transmembrane</keyword>
<dbReference type="OrthoDB" id="3511969at2759"/>
<gene>
    <name evidence="3" type="ORF">BCON_0694g00010</name>
</gene>
<proteinExistence type="predicted"/>
<feature type="coiled-coil region" evidence="1">
    <location>
        <begin position="86"/>
        <end position="114"/>
    </location>
</feature>
<keyword evidence="4" id="KW-1185">Reference proteome</keyword>
<accession>A0A4Z1H7B5</accession>
<dbReference type="EMBL" id="PQXN01000692">
    <property type="protein sequence ID" value="TGO43951.1"/>
    <property type="molecule type" value="Genomic_DNA"/>
</dbReference>
<protein>
    <submittedName>
        <fullName evidence="3">Uncharacterized protein</fullName>
    </submittedName>
</protein>
<keyword evidence="2" id="KW-1133">Transmembrane helix</keyword>
<dbReference type="Proteomes" id="UP000297527">
    <property type="component" value="Unassembled WGS sequence"/>
</dbReference>
<name>A0A4Z1H7B5_9HELO</name>
<dbReference type="AlphaFoldDB" id="A0A4Z1H7B5"/>
<feature type="transmembrane region" description="Helical" evidence="2">
    <location>
        <begin position="55"/>
        <end position="77"/>
    </location>
</feature>
<keyword evidence="2" id="KW-0472">Membrane</keyword>
<keyword evidence="1" id="KW-0175">Coiled coil</keyword>
<comment type="caution">
    <text evidence="3">The sequence shown here is derived from an EMBL/GenBank/DDBJ whole genome shotgun (WGS) entry which is preliminary data.</text>
</comment>
<evidence type="ECO:0000256" key="1">
    <source>
        <dbReference type="SAM" id="Coils"/>
    </source>
</evidence>
<evidence type="ECO:0000313" key="3">
    <source>
        <dbReference type="EMBL" id="TGO43951.1"/>
    </source>
</evidence>